<evidence type="ECO:0000256" key="1">
    <source>
        <dbReference type="SAM" id="MobiDB-lite"/>
    </source>
</evidence>
<reference evidence="2" key="1">
    <citation type="journal article" date="2022" name="Int. J. Mol. Sci.">
        <title>Draft Genome of Tanacetum Coccineum: Genomic Comparison of Closely Related Tanacetum-Family Plants.</title>
        <authorList>
            <person name="Yamashiro T."/>
            <person name="Shiraishi A."/>
            <person name="Nakayama K."/>
            <person name="Satake H."/>
        </authorList>
    </citation>
    <scope>NUCLEOTIDE SEQUENCE</scope>
</reference>
<feature type="compositionally biased region" description="Acidic residues" evidence="1">
    <location>
        <begin position="292"/>
        <end position="321"/>
    </location>
</feature>
<name>A0ABQ5HY03_9ASTR</name>
<dbReference type="Proteomes" id="UP001151760">
    <property type="component" value="Unassembled WGS sequence"/>
</dbReference>
<feature type="compositionally biased region" description="Basic and acidic residues" evidence="1">
    <location>
        <begin position="322"/>
        <end position="344"/>
    </location>
</feature>
<feature type="region of interest" description="Disordered" evidence="1">
    <location>
        <begin position="282"/>
        <end position="355"/>
    </location>
</feature>
<evidence type="ECO:0008006" key="4">
    <source>
        <dbReference type="Google" id="ProtNLM"/>
    </source>
</evidence>
<comment type="caution">
    <text evidence="2">The sequence shown here is derived from an EMBL/GenBank/DDBJ whole genome shotgun (WGS) entry which is preliminary data.</text>
</comment>
<feature type="region of interest" description="Disordered" evidence="1">
    <location>
        <begin position="245"/>
        <end position="264"/>
    </location>
</feature>
<reference evidence="2" key="2">
    <citation type="submission" date="2022-01" db="EMBL/GenBank/DDBJ databases">
        <authorList>
            <person name="Yamashiro T."/>
            <person name="Shiraishi A."/>
            <person name="Satake H."/>
            <person name="Nakayama K."/>
        </authorList>
    </citation>
    <scope>NUCLEOTIDE SEQUENCE</scope>
</reference>
<sequence length="736" mass="84574">MSITKEQQQALDDALVPREQHLRIRNCNYRLSTTFKPKEPTFQVSLDVLSLIPFYQEFLISASVPAIYMHEFWTTKFVDPLFEEEILAFIRELSYSKNMKSLSDFKVETLPQPRRTFETIINKCLSGKVTGNDLLRLSWTQILWGMYYQKNVDYVYLIWEDLVYQIENKVLKKNKDIYYPRFTKVIINHFMSKDQSIPRRNKVYWNMAKDDPILTTMRFIPKYETVQKYGAILPDTLTNQAIKESKAEKTEQAPKASPGKRLKATAKVATLGKKKLPAQGLDSFRNSIKSSDEDDDNEVSMSKDDDDNADNEDDDGQDDDNEQIKSDNDGDDFVHPKFSTHDEEERQDAEDKEEEVIEDTHVIITTVTPEVQQQSSSVSSGFISNMLNLNPDTGIDSILNLNTKSTSLVDVLVTTNAKMPPSSVTTLPPPPIPLIQPLQQTTVSTPIIVPSTSLQNLPTFGSLFKFEDKVKSLEDDLSEFKKTNLFAKAVSSIPGIVDKYLANKMNKAVKEAIQLHSDRLRDEAQAEKEDFINKLDENINKIIKEQVKVASKTSHAVAANLSELELKKSLIDKMENNKSIDKSVQQKTLYKALVDAYETYKDILETYGDTVTESARDVYPGHRIIAIRKLMIVEWHNFKHLDWITIHRDDDKLYTFKEGDYKRLRPQDIKDMLLLLVQGDLTNLTIEERLAFGVSLRMFTRSIILKRRVEDLQLGVKSYQKKLNLTKPDTYRSDLK</sequence>
<evidence type="ECO:0000313" key="3">
    <source>
        <dbReference type="Proteomes" id="UP001151760"/>
    </source>
</evidence>
<evidence type="ECO:0000313" key="2">
    <source>
        <dbReference type="EMBL" id="GJT92703.1"/>
    </source>
</evidence>
<feature type="compositionally biased region" description="Acidic residues" evidence="1">
    <location>
        <begin position="345"/>
        <end position="355"/>
    </location>
</feature>
<dbReference type="EMBL" id="BQNB010020135">
    <property type="protein sequence ID" value="GJT92703.1"/>
    <property type="molecule type" value="Genomic_DNA"/>
</dbReference>
<accession>A0ABQ5HY03</accession>
<organism evidence="2 3">
    <name type="scientific">Tanacetum coccineum</name>
    <dbReference type="NCBI Taxonomy" id="301880"/>
    <lineage>
        <taxon>Eukaryota</taxon>
        <taxon>Viridiplantae</taxon>
        <taxon>Streptophyta</taxon>
        <taxon>Embryophyta</taxon>
        <taxon>Tracheophyta</taxon>
        <taxon>Spermatophyta</taxon>
        <taxon>Magnoliopsida</taxon>
        <taxon>eudicotyledons</taxon>
        <taxon>Gunneridae</taxon>
        <taxon>Pentapetalae</taxon>
        <taxon>asterids</taxon>
        <taxon>campanulids</taxon>
        <taxon>Asterales</taxon>
        <taxon>Asteraceae</taxon>
        <taxon>Asteroideae</taxon>
        <taxon>Anthemideae</taxon>
        <taxon>Anthemidinae</taxon>
        <taxon>Tanacetum</taxon>
    </lineage>
</organism>
<keyword evidence="3" id="KW-1185">Reference proteome</keyword>
<gene>
    <name evidence="2" type="ORF">Tco_1081548</name>
</gene>
<protein>
    <recommendedName>
        <fullName evidence="4">Monodehydroascorbate reductase</fullName>
    </recommendedName>
</protein>
<proteinExistence type="predicted"/>